<accession>X1HFG8</accession>
<dbReference type="PANTHER" id="PTHR48050:SF13">
    <property type="entry name" value="STEROL 3-BETA-GLUCOSYLTRANSFERASE UGT80A2"/>
    <property type="match status" value="1"/>
</dbReference>
<dbReference type="PANTHER" id="PTHR48050">
    <property type="entry name" value="STEROL 3-BETA-GLUCOSYLTRANSFERASE"/>
    <property type="match status" value="1"/>
</dbReference>
<organism evidence="2">
    <name type="scientific">marine sediment metagenome</name>
    <dbReference type="NCBI Taxonomy" id="412755"/>
    <lineage>
        <taxon>unclassified sequences</taxon>
        <taxon>metagenomes</taxon>
        <taxon>ecological metagenomes</taxon>
    </lineage>
</organism>
<evidence type="ECO:0000313" key="2">
    <source>
        <dbReference type="EMBL" id="GAH68167.1"/>
    </source>
</evidence>
<feature type="non-terminal residue" evidence="2">
    <location>
        <position position="162"/>
    </location>
</feature>
<proteinExistence type="predicted"/>
<sequence length="162" mass="17650">MRILIPTIGSRGDVQPFIALAQGLEHAGHNVTLASHPVMKTLIESHGVTFSLIGPDIDLAQEVAAIRLRSRNVIVGLVRGMRFGLDMVEQSHDDILAQCRKADLVVISAQSAAGKNEADQLNLPYLSVTLMPWTIPWDDPGRPLFKRMAYGTIDGLISLITT</sequence>
<dbReference type="Gene3D" id="3.40.50.2000">
    <property type="entry name" value="Glycogen Phosphorylase B"/>
    <property type="match status" value="1"/>
</dbReference>
<dbReference type="EMBL" id="BARU01025584">
    <property type="protein sequence ID" value="GAH68167.1"/>
    <property type="molecule type" value="Genomic_DNA"/>
</dbReference>
<dbReference type="GO" id="GO:0016758">
    <property type="term" value="F:hexosyltransferase activity"/>
    <property type="evidence" value="ECO:0007669"/>
    <property type="project" value="InterPro"/>
</dbReference>
<name>X1HFG8_9ZZZZ</name>
<dbReference type="Pfam" id="PF03033">
    <property type="entry name" value="Glyco_transf_28"/>
    <property type="match status" value="1"/>
</dbReference>
<gene>
    <name evidence="2" type="ORF">S03H2_41204</name>
</gene>
<dbReference type="SUPFAM" id="SSF53756">
    <property type="entry name" value="UDP-Glycosyltransferase/glycogen phosphorylase"/>
    <property type="match status" value="1"/>
</dbReference>
<dbReference type="GO" id="GO:0005975">
    <property type="term" value="P:carbohydrate metabolic process"/>
    <property type="evidence" value="ECO:0007669"/>
    <property type="project" value="InterPro"/>
</dbReference>
<comment type="caution">
    <text evidence="2">The sequence shown here is derived from an EMBL/GenBank/DDBJ whole genome shotgun (WGS) entry which is preliminary data.</text>
</comment>
<protein>
    <recommendedName>
        <fullName evidence="1">Glycosyltransferase family 28 N-terminal domain-containing protein</fullName>
    </recommendedName>
</protein>
<dbReference type="InterPro" id="IPR050426">
    <property type="entry name" value="Glycosyltransferase_28"/>
</dbReference>
<dbReference type="InterPro" id="IPR004276">
    <property type="entry name" value="GlycoTrans_28_N"/>
</dbReference>
<evidence type="ECO:0000259" key="1">
    <source>
        <dbReference type="Pfam" id="PF03033"/>
    </source>
</evidence>
<feature type="domain" description="Glycosyltransferase family 28 N-terminal" evidence="1">
    <location>
        <begin position="3"/>
        <end position="134"/>
    </location>
</feature>
<reference evidence="2" key="1">
    <citation type="journal article" date="2014" name="Front. Microbiol.">
        <title>High frequency of phylogenetically diverse reductive dehalogenase-homologous genes in deep subseafloor sedimentary metagenomes.</title>
        <authorList>
            <person name="Kawai M."/>
            <person name="Futagami T."/>
            <person name="Toyoda A."/>
            <person name="Takaki Y."/>
            <person name="Nishi S."/>
            <person name="Hori S."/>
            <person name="Arai W."/>
            <person name="Tsubouchi T."/>
            <person name="Morono Y."/>
            <person name="Uchiyama I."/>
            <person name="Ito T."/>
            <person name="Fujiyama A."/>
            <person name="Inagaki F."/>
            <person name="Takami H."/>
        </authorList>
    </citation>
    <scope>NUCLEOTIDE SEQUENCE</scope>
    <source>
        <strain evidence="2">Expedition CK06-06</strain>
    </source>
</reference>
<dbReference type="AlphaFoldDB" id="X1HFG8"/>